<dbReference type="Pfam" id="PF13175">
    <property type="entry name" value="AAA_15"/>
    <property type="match status" value="1"/>
</dbReference>
<dbReference type="InterPro" id="IPR038729">
    <property type="entry name" value="Rad50/SbcC_AAA"/>
</dbReference>
<dbReference type="InterPro" id="IPR041685">
    <property type="entry name" value="AAA_GajA/Old/RecF-like"/>
</dbReference>
<evidence type="ECO:0000313" key="4">
    <source>
        <dbReference type="EMBL" id="GAA5172264.1"/>
    </source>
</evidence>
<keyword evidence="5" id="KW-1185">Reference proteome</keyword>
<dbReference type="Gene3D" id="3.40.50.300">
    <property type="entry name" value="P-loop containing nucleotide triphosphate hydrolases"/>
    <property type="match status" value="1"/>
</dbReference>
<evidence type="ECO:0000259" key="3">
    <source>
        <dbReference type="Pfam" id="PF20469"/>
    </source>
</evidence>
<evidence type="ECO:0000259" key="1">
    <source>
        <dbReference type="Pfam" id="PF13175"/>
    </source>
</evidence>
<dbReference type="InterPro" id="IPR051396">
    <property type="entry name" value="Bact_Antivir_Def_Nuclease"/>
</dbReference>
<protein>
    <submittedName>
        <fullName evidence="4">AAA family ATPase</fullName>
    </submittedName>
</protein>
<proteinExistence type="predicted"/>
<dbReference type="RefSeq" id="WP_345534705.1">
    <property type="nucleotide sequence ID" value="NZ_BAABLD010000017.1"/>
</dbReference>
<name>A0ABP9R6B3_9RHOO</name>
<feature type="domain" description="Endonuclease GajA/Old nuclease/RecF-like AAA" evidence="1">
    <location>
        <begin position="282"/>
        <end position="353"/>
    </location>
</feature>
<dbReference type="InterPro" id="IPR027417">
    <property type="entry name" value="P-loop_NTPase"/>
</dbReference>
<dbReference type="PANTHER" id="PTHR43581:SF4">
    <property type="entry name" value="ATP_GTP PHOSPHATASE"/>
    <property type="match status" value="1"/>
</dbReference>
<dbReference type="CDD" id="cd01026">
    <property type="entry name" value="TOPRIM_OLD"/>
    <property type="match status" value="1"/>
</dbReference>
<dbReference type="Proteomes" id="UP001500547">
    <property type="component" value="Unassembled WGS sequence"/>
</dbReference>
<gene>
    <name evidence="4" type="ORF">GCM10025770_38170</name>
</gene>
<dbReference type="PANTHER" id="PTHR43581">
    <property type="entry name" value="ATP/GTP PHOSPHATASE"/>
    <property type="match status" value="1"/>
</dbReference>
<dbReference type="InterPro" id="IPR034139">
    <property type="entry name" value="TOPRIM_OLD"/>
</dbReference>
<dbReference type="EMBL" id="BAABLD010000017">
    <property type="protein sequence ID" value="GAA5172264.1"/>
    <property type="molecule type" value="Genomic_DNA"/>
</dbReference>
<evidence type="ECO:0000313" key="5">
    <source>
        <dbReference type="Proteomes" id="UP001500547"/>
    </source>
</evidence>
<dbReference type="CDD" id="cd00267">
    <property type="entry name" value="ABC_ATPase"/>
    <property type="match status" value="1"/>
</dbReference>
<evidence type="ECO:0000259" key="2">
    <source>
        <dbReference type="Pfam" id="PF13476"/>
    </source>
</evidence>
<feature type="domain" description="OLD protein-like TOPRIM" evidence="3">
    <location>
        <begin position="399"/>
        <end position="468"/>
    </location>
</feature>
<accession>A0ABP9R6B3</accession>
<dbReference type="Pfam" id="PF13476">
    <property type="entry name" value="AAA_23"/>
    <property type="match status" value="1"/>
</dbReference>
<feature type="domain" description="Rad50/SbcC-type AAA" evidence="2">
    <location>
        <begin position="6"/>
        <end position="72"/>
    </location>
</feature>
<comment type="caution">
    <text evidence="4">The sequence shown here is derived from an EMBL/GenBank/DDBJ whole genome shotgun (WGS) entry which is preliminary data.</text>
</comment>
<dbReference type="SUPFAM" id="SSF52540">
    <property type="entry name" value="P-loop containing nucleoside triphosphate hydrolases"/>
    <property type="match status" value="1"/>
</dbReference>
<dbReference type="Pfam" id="PF20469">
    <property type="entry name" value="OLD-like_TOPRIM"/>
    <property type="match status" value="1"/>
</dbReference>
<organism evidence="4 5">
    <name type="scientific">Viridibacterium curvum</name>
    <dbReference type="NCBI Taxonomy" id="1101404"/>
    <lineage>
        <taxon>Bacteria</taxon>
        <taxon>Pseudomonadati</taxon>
        <taxon>Pseudomonadota</taxon>
        <taxon>Betaproteobacteria</taxon>
        <taxon>Rhodocyclales</taxon>
        <taxon>Rhodocyclaceae</taxon>
        <taxon>Viridibacterium</taxon>
    </lineage>
</organism>
<reference evidence="5" key="1">
    <citation type="journal article" date="2019" name="Int. J. Syst. Evol. Microbiol.">
        <title>The Global Catalogue of Microorganisms (GCM) 10K type strain sequencing project: providing services to taxonomists for standard genome sequencing and annotation.</title>
        <authorList>
            <consortium name="The Broad Institute Genomics Platform"/>
            <consortium name="The Broad Institute Genome Sequencing Center for Infectious Disease"/>
            <person name="Wu L."/>
            <person name="Ma J."/>
        </authorList>
    </citation>
    <scope>NUCLEOTIDE SEQUENCE [LARGE SCALE GENOMIC DNA]</scope>
    <source>
        <strain evidence="5">JCM 18715</strain>
    </source>
</reference>
<sequence>MHVHRVSAENFRTFGACLNGKHLDILLNRGLNVLVGENDAGKTSIIDVMRYALLTTSNDFVRVEDDDFHIDAGNQATELWLEVELRGLSKPQQAALLDWLTLEAGAEPYLIIHLHARRRLGGVGGGRQSNPAVTVSCGKGGGGAEISSAARELIRATYLKPLRDAVAELRPKKGSRLSQVLRAHKDVKAEAENNFDKTKPDDKPTTLVEIMAQAQHRVSTRKVVTDVRDKLNDDFLKELSFDATPLISDIRVSADLTLAQILERLELTLRPPGGVSQDLVCERGLGYNNVLFMAAELLLLSNGGGDELALLLIEEPEAHLHPQLQARVLSMLADKAATKNIQVVVTTHSPNVASSAPVETLTLVCSGRPYRLSPGDTCLEPADYEFLRRFLDSSKANLFFARGVLIVEGPAESILLPALAEAAGRSFEANGISTISVGGVGLFRYARILQRKDGTKLPIKVACLGDSDIVPNDVSYVEGRQDKINKGQALTKDGKQHMRRKVADYTSAELIEVRQAKVDRAKGGSTEVFIADHWTLEYDLLRSGLAKAGYIAIQLEQAEGSKGYLTAVEYDKVYQEAGEAFDSLALFEPEEAIAADAYELLHSKRASKAIVAQYLAKMAKDGSLGTGDALLKALPPYIKSALDYLVPDEL</sequence>